<protein>
    <recommendedName>
        <fullName evidence="4">Transmembrane protein</fullName>
    </recommendedName>
</protein>
<feature type="transmembrane region" description="Helical" evidence="1">
    <location>
        <begin position="49"/>
        <end position="67"/>
    </location>
</feature>
<organism evidence="2 3">
    <name type="scientific">Candidatus Korobacter versatilis</name>
    <dbReference type="NCBI Taxonomy" id="658062"/>
    <lineage>
        <taxon>Bacteria</taxon>
        <taxon>Pseudomonadati</taxon>
        <taxon>Acidobacteriota</taxon>
        <taxon>Terriglobia</taxon>
        <taxon>Terriglobales</taxon>
        <taxon>Candidatus Korobacteraceae</taxon>
        <taxon>Candidatus Korobacter</taxon>
    </lineage>
</organism>
<feature type="transmembrane region" description="Helical" evidence="1">
    <location>
        <begin position="114"/>
        <end position="131"/>
    </location>
</feature>
<feature type="transmembrane region" description="Helical" evidence="1">
    <location>
        <begin position="74"/>
        <end position="94"/>
    </location>
</feature>
<dbReference type="EMBL" id="JACPNR010000011">
    <property type="protein sequence ID" value="MBI2678961.1"/>
    <property type="molecule type" value="Genomic_DNA"/>
</dbReference>
<accession>A0A932AA97</accession>
<keyword evidence="1" id="KW-1133">Transmembrane helix</keyword>
<evidence type="ECO:0008006" key="4">
    <source>
        <dbReference type="Google" id="ProtNLM"/>
    </source>
</evidence>
<keyword evidence="1" id="KW-0812">Transmembrane</keyword>
<evidence type="ECO:0000256" key="1">
    <source>
        <dbReference type="SAM" id="Phobius"/>
    </source>
</evidence>
<comment type="caution">
    <text evidence="2">The sequence shown here is derived from an EMBL/GenBank/DDBJ whole genome shotgun (WGS) entry which is preliminary data.</text>
</comment>
<dbReference type="AlphaFoldDB" id="A0A932AA97"/>
<name>A0A932AA97_9BACT</name>
<keyword evidence="1" id="KW-0472">Membrane</keyword>
<dbReference type="Proteomes" id="UP000779809">
    <property type="component" value="Unassembled WGS sequence"/>
</dbReference>
<sequence>MVPRSVRIAAWLLSAYAASLLLEAFWISVAVRWSGAARAWNAIHPPGSALKQTVAALIALAIIGALLRGHRCAWFVALSWTTLLVALGGVLLGLALLRGTLAQQFVSAHPLEELVGTVSWICLLGAMSCLWRSDARAYFRH</sequence>
<reference evidence="2" key="1">
    <citation type="submission" date="2020-07" db="EMBL/GenBank/DDBJ databases">
        <title>Huge and variable diversity of episymbiotic CPR bacteria and DPANN archaea in groundwater ecosystems.</title>
        <authorList>
            <person name="He C.Y."/>
            <person name="Keren R."/>
            <person name="Whittaker M."/>
            <person name="Farag I.F."/>
            <person name="Doudna J."/>
            <person name="Cate J.H.D."/>
            <person name="Banfield J.F."/>
        </authorList>
    </citation>
    <scope>NUCLEOTIDE SEQUENCE</scope>
    <source>
        <strain evidence="2">NC_groundwater_580_Pr5_B-0.1um_64_19</strain>
    </source>
</reference>
<evidence type="ECO:0000313" key="2">
    <source>
        <dbReference type="EMBL" id="MBI2678961.1"/>
    </source>
</evidence>
<evidence type="ECO:0000313" key="3">
    <source>
        <dbReference type="Proteomes" id="UP000779809"/>
    </source>
</evidence>
<proteinExistence type="predicted"/>
<gene>
    <name evidence="2" type="ORF">HYX28_09280</name>
</gene>